<name>A0A1D2V9K3_9ASCO</name>
<dbReference type="AlphaFoldDB" id="A0A1D2V9K3"/>
<dbReference type="InParanoid" id="A0A1D2V9K3"/>
<feature type="transmembrane region" description="Helical" evidence="1">
    <location>
        <begin position="38"/>
        <end position="56"/>
    </location>
</feature>
<dbReference type="EMBL" id="KV454493">
    <property type="protein sequence ID" value="ODV58326.1"/>
    <property type="molecule type" value="Genomic_DNA"/>
</dbReference>
<gene>
    <name evidence="2" type="ORF">ASCRUDRAFT_122369</name>
</gene>
<keyword evidence="1" id="KW-0812">Transmembrane</keyword>
<evidence type="ECO:0000313" key="3">
    <source>
        <dbReference type="Proteomes" id="UP000095038"/>
    </source>
</evidence>
<sequence>MRLLACFFVRKWITTHLPPRNLDLPWHLLAILFKNLEFLKYLISVIFSSCFLLFFISQPE</sequence>
<evidence type="ECO:0000256" key="1">
    <source>
        <dbReference type="SAM" id="Phobius"/>
    </source>
</evidence>
<organism evidence="2 3">
    <name type="scientific">Ascoidea rubescens DSM 1968</name>
    <dbReference type="NCBI Taxonomy" id="1344418"/>
    <lineage>
        <taxon>Eukaryota</taxon>
        <taxon>Fungi</taxon>
        <taxon>Dikarya</taxon>
        <taxon>Ascomycota</taxon>
        <taxon>Saccharomycotina</taxon>
        <taxon>Saccharomycetes</taxon>
        <taxon>Ascoideaceae</taxon>
        <taxon>Ascoidea</taxon>
    </lineage>
</organism>
<evidence type="ECO:0000313" key="2">
    <source>
        <dbReference type="EMBL" id="ODV58326.1"/>
    </source>
</evidence>
<dbReference type="Proteomes" id="UP000095038">
    <property type="component" value="Unassembled WGS sequence"/>
</dbReference>
<protein>
    <submittedName>
        <fullName evidence="2">Uncharacterized protein</fullName>
    </submittedName>
</protein>
<keyword evidence="3" id="KW-1185">Reference proteome</keyword>
<dbReference type="GeneID" id="30962540"/>
<proteinExistence type="predicted"/>
<keyword evidence="1" id="KW-0472">Membrane</keyword>
<dbReference type="RefSeq" id="XP_020044633.1">
    <property type="nucleotide sequence ID" value="XM_020188904.1"/>
</dbReference>
<reference evidence="3" key="1">
    <citation type="submission" date="2016-05" db="EMBL/GenBank/DDBJ databases">
        <title>Comparative genomics of biotechnologically important yeasts.</title>
        <authorList>
            <consortium name="DOE Joint Genome Institute"/>
            <person name="Riley R."/>
            <person name="Haridas S."/>
            <person name="Wolfe K.H."/>
            <person name="Lopes M.R."/>
            <person name="Hittinger C.T."/>
            <person name="Goker M."/>
            <person name="Salamov A."/>
            <person name="Wisecaver J."/>
            <person name="Long T.M."/>
            <person name="Aerts A.L."/>
            <person name="Barry K."/>
            <person name="Choi C."/>
            <person name="Clum A."/>
            <person name="Coughlan A.Y."/>
            <person name="Deshpande S."/>
            <person name="Douglass A.P."/>
            <person name="Hanson S.J."/>
            <person name="Klenk H.-P."/>
            <person name="Labutti K."/>
            <person name="Lapidus A."/>
            <person name="Lindquist E."/>
            <person name="Lipzen A."/>
            <person name="Meier-Kolthoff J.P."/>
            <person name="Ohm R.A."/>
            <person name="Otillar R.P."/>
            <person name="Pangilinan J."/>
            <person name="Peng Y."/>
            <person name="Rokas A."/>
            <person name="Rosa C.A."/>
            <person name="Scheuner C."/>
            <person name="Sibirny A.A."/>
            <person name="Slot J.C."/>
            <person name="Stielow J.B."/>
            <person name="Sun H."/>
            <person name="Kurtzman C.P."/>
            <person name="Blackwell M."/>
            <person name="Grigoriev I.V."/>
            <person name="Jeffries T.W."/>
        </authorList>
    </citation>
    <scope>NUCLEOTIDE SEQUENCE [LARGE SCALE GENOMIC DNA]</scope>
    <source>
        <strain evidence="3">DSM 1968</strain>
    </source>
</reference>
<accession>A0A1D2V9K3</accession>
<keyword evidence="1" id="KW-1133">Transmembrane helix</keyword>